<dbReference type="EMBL" id="KZ857469">
    <property type="protein sequence ID" value="RDX43186.1"/>
    <property type="molecule type" value="Genomic_DNA"/>
</dbReference>
<dbReference type="OrthoDB" id="2737281at2759"/>
<accession>A0A371CSE6</accession>
<evidence type="ECO:0008006" key="3">
    <source>
        <dbReference type="Google" id="ProtNLM"/>
    </source>
</evidence>
<evidence type="ECO:0000313" key="1">
    <source>
        <dbReference type="EMBL" id="RDX43186.1"/>
    </source>
</evidence>
<organism evidence="1 2">
    <name type="scientific">Lentinus brumalis</name>
    <dbReference type="NCBI Taxonomy" id="2498619"/>
    <lineage>
        <taxon>Eukaryota</taxon>
        <taxon>Fungi</taxon>
        <taxon>Dikarya</taxon>
        <taxon>Basidiomycota</taxon>
        <taxon>Agaricomycotina</taxon>
        <taxon>Agaricomycetes</taxon>
        <taxon>Polyporales</taxon>
        <taxon>Polyporaceae</taxon>
        <taxon>Lentinus</taxon>
    </lineage>
</organism>
<gene>
    <name evidence="1" type="ORF">OH76DRAFT_1488077</name>
</gene>
<dbReference type="AlphaFoldDB" id="A0A371CSE6"/>
<reference evidence="1 2" key="1">
    <citation type="journal article" date="2018" name="Biotechnol. Biofuels">
        <title>Integrative visual omics of the white-rot fungus Polyporus brumalis exposes the biotechnological potential of its oxidative enzymes for delignifying raw plant biomass.</title>
        <authorList>
            <person name="Miyauchi S."/>
            <person name="Rancon A."/>
            <person name="Drula E."/>
            <person name="Hage H."/>
            <person name="Chaduli D."/>
            <person name="Favel A."/>
            <person name="Grisel S."/>
            <person name="Henrissat B."/>
            <person name="Herpoel-Gimbert I."/>
            <person name="Ruiz-Duenas F.J."/>
            <person name="Chevret D."/>
            <person name="Hainaut M."/>
            <person name="Lin J."/>
            <person name="Wang M."/>
            <person name="Pangilinan J."/>
            <person name="Lipzen A."/>
            <person name="Lesage-Meessen L."/>
            <person name="Navarro D."/>
            <person name="Riley R."/>
            <person name="Grigoriev I.V."/>
            <person name="Zhou S."/>
            <person name="Raouche S."/>
            <person name="Rosso M.N."/>
        </authorList>
    </citation>
    <scope>NUCLEOTIDE SEQUENCE [LARGE SCALE GENOMIC DNA]</scope>
    <source>
        <strain evidence="1 2">BRFM 1820</strain>
    </source>
</reference>
<dbReference type="Proteomes" id="UP000256964">
    <property type="component" value="Unassembled WGS sequence"/>
</dbReference>
<keyword evidence="2" id="KW-1185">Reference proteome</keyword>
<sequence length="376" mass="41884">MHECSRYLTAHATREIGERFEREQDPEAILELGFRYLSGCGVKRKSLQGALYMFDMLADDFAAGSDYVGDRASAEIRAQAHSAAARAYWDEWCLDTDEARADDHAELHRFGRPFNPAGESPYAPLVFAAVHASHSVQLGLVSPAVLWVGFGVKDVVERIRGTDVQVTSTGEEVDWALEFRPLWDALKKRETEIVAKERRRRAKVAKNPGAYICAAEGCNVEGLHKAALRACGGGCSADLKPHYCSKECQKRVCRFARVVLTVTYLVPAGLAETQGGMQARRHGKTRIIDDQEKNAQLLNNFLGRRNKPDEELGGEWIEGATHAGPEHTIEVPGSRPGETIRLVSGTLQPTELRKLRQEIKEKDILTMRSVNRPMLY</sequence>
<dbReference type="STRING" id="139420.A0A371CSE6"/>
<proteinExistence type="predicted"/>
<name>A0A371CSE6_9APHY</name>
<evidence type="ECO:0000313" key="2">
    <source>
        <dbReference type="Proteomes" id="UP000256964"/>
    </source>
</evidence>
<protein>
    <recommendedName>
        <fullName evidence="3">MYND-type domain-containing protein</fullName>
    </recommendedName>
</protein>